<evidence type="ECO:0000313" key="2">
    <source>
        <dbReference type="Proteomes" id="UP000091820"/>
    </source>
</evidence>
<reference evidence="2" key="1">
    <citation type="submission" date="2014-03" db="EMBL/GenBank/DDBJ databases">
        <authorList>
            <person name="Aksoy S."/>
            <person name="Warren W."/>
            <person name="Wilson R.K."/>
        </authorList>
    </citation>
    <scope>NUCLEOTIDE SEQUENCE [LARGE SCALE GENOMIC DNA]</scope>
    <source>
        <strain evidence="2">IAEA</strain>
    </source>
</reference>
<dbReference type="AlphaFoldDB" id="A0A1A9W6G5"/>
<dbReference type="VEuPathDB" id="VectorBase:GBRI007971"/>
<sequence>MVAYHVLMEITILNARRLKLLCILYKYDVRCSGKQKTQGHAFIKEHNMTQHITIPDHDIFIHLQVLWFRISTRVQFEIDTYDAMYAGIYRVLEIS</sequence>
<dbReference type="Proteomes" id="UP000091820">
    <property type="component" value="Unassembled WGS sequence"/>
</dbReference>
<reference evidence="1" key="2">
    <citation type="submission" date="2020-05" db="UniProtKB">
        <authorList>
            <consortium name="EnsemblMetazoa"/>
        </authorList>
    </citation>
    <scope>IDENTIFICATION</scope>
    <source>
        <strain evidence="1">IAEA</strain>
    </source>
</reference>
<evidence type="ECO:0000313" key="1">
    <source>
        <dbReference type="EnsemblMetazoa" id="GBRI007971-PA"/>
    </source>
</evidence>
<keyword evidence="2" id="KW-1185">Reference proteome</keyword>
<proteinExistence type="predicted"/>
<protein>
    <submittedName>
        <fullName evidence="1">Uncharacterized protein</fullName>
    </submittedName>
</protein>
<accession>A0A1A9W6G5</accession>
<dbReference type="EnsemblMetazoa" id="GBRI007971-RA">
    <property type="protein sequence ID" value="GBRI007971-PA"/>
    <property type="gene ID" value="GBRI007971"/>
</dbReference>
<name>A0A1A9W6G5_9MUSC</name>
<organism evidence="1 2">
    <name type="scientific">Glossina brevipalpis</name>
    <dbReference type="NCBI Taxonomy" id="37001"/>
    <lineage>
        <taxon>Eukaryota</taxon>
        <taxon>Metazoa</taxon>
        <taxon>Ecdysozoa</taxon>
        <taxon>Arthropoda</taxon>
        <taxon>Hexapoda</taxon>
        <taxon>Insecta</taxon>
        <taxon>Pterygota</taxon>
        <taxon>Neoptera</taxon>
        <taxon>Endopterygota</taxon>
        <taxon>Diptera</taxon>
        <taxon>Brachycera</taxon>
        <taxon>Muscomorpha</taxon>
        <taxon>Hippoboscoidea</taxon>
        <taxon>Glossinidae</taxon>
        <taxon>Glossina</taxon>
    </lineage>
</organism>